<evidence type="ECO:0000256" key="1">
    <source>
        <dbReference type="ARBA" id="ARBA00022729"/>
    </source>
</evidence>
<dbReference type="PANTHER" id="PTHR35936:SF17">
    <property type="entry name" value="ARGININE-BINDING EXTRACELLULAR PROTEIN ARTP"/>
    <property type="match status" value="1"/>
</dbReference>
<evidence type="ECO:0000313" key="3">
    <source>
        <dbReference type="EMBL" id="RJG04463.1"/>
    </source>
</evidence>
<dbReference type="Proteomes" id="UP000266327">
    <property type="component" value="Unassembled WGS sequence"/>
</dbReference>
<reference evidence="4" key="1">
    <citation type="submission" date="2018-09" db="EMBL/GenBank/DDBJ databases">
        <authorList>
            <person name="Zhu H."/>
        </authorList>
    </citation>
    <scope>NUCLEOTIDE SEQUENCE [LARGE SCALE GENOMIC DNA]</scope>
    <source>
        <strain evidence="4">K1S02-23</strain>
    </source>
</reference>
<dbReference type="Gene3D" id="3.40.190.10">
    <property type="entry name" value="Periplasmic binding protein-like II"/>
    <property type="match status" value="2"/>
</dbReference>
<dbReference type="Pfam" id="PF00497">
    <property type="entry name" value="SBP_bac_3"/>
    <property type="match status" value="1"/>
</dbReference>
<dbReference type="SMART" id="SM00062">
    <property type="entry name" value="PBPb"/>
    <property type="match status" value="1"/>
</dbReference>
<comment type="caution">
    <text evidence="3">The sequence shown here is derived from an EMBL/GenBank/DDBJ whole genome shotgun (WGS) entry which is preliminary data.</text>
</comment>
<dbReference type="PANTHER" id="PTHR35936">
    <property type="entry name" value="MEMBRANE-BOUND LYTIC MUREIN TRANSGLYCOSYLASE F"/>
    <property type="match status" value="1"/>
</dbReference>
<dbReference type="InterPro" id="IPR001638">
    <property type="entry name" value="Solute-binding_3/MltF_N"/>
</dbReference>
<protein>
    <submittedName>
        <fullName evidence="3">ABC transporter substrate-binding protein</fullName>
    </submittedName>
</protein>
<gene>
    <name evidence="3" type="ORF">D3878_15620</name>
</gene>
<name>A0A3A3G7H3_9BURK</name>
<dbReference type="SUPFAM" id="SSF53850">
    <property type="entry name" value="Periplasmic binding protein-like II"/>
    <property type="match status" value="1"/>
</dbReference>
<proteinExistence type="predicted"/>
<keyword evidence="1" id="KW-0732">Signal</keyword>
<dbReference type="OrthoDB" id="7241844at2"/>
<sequence>MTPTASAADTLEKVRQRGALKVGVQYVAPEYAAGSKFRTPEGIEHVLAQDLAQRLQVKAVAVQGDAGKGADQLKSHKLDVLLAVAPANHSQRAATVTATVPTGYVAAPMAIMRIDTTIKTWEQLKGHTVCVPQGGRYAGLAARHGAIEKPYKAPADALLGLRIGACDATIHDAALLEELLKLPEWKKFSARLQAGVGAGAPLEIVLPAGDDKARAYFQQVAKEWQAGSTLQQQLRLMARNIAFEVYLDQDVPDCH</sequence>
<organism evidence="3 4">
    <name type="scientific">Noviherbaspirillum sedimenti</name>
    <dbReference type="NCBI Taxonomy" id="2320865"/>
    <lineage>
        <taxon>Bacteria</taxon>
        <taxon>Pseudomonadati</taxon>
        <taxon>Pseudomonadota</taxon>
        <taxon>Betaproteobacteria</taxon>
        <taxon>Burkholderiales</taxon>
        <taxon>Oxalobacteraceae</taxon>
        <taxon>Noviherbaspirillum</taxon>
    </lineage>
</organism>
<dbReference type="AlphaFoldDB" id="A0A3A3G7H3"/>
<accession>A0A3A3G7H3</accession>
<keyword evidence="4" id="KW-1185">Reference proteome</keyword>
<feature type="domain" description="Solute-binding protein family 3/N-terminal" evidence="2">
    <location>
        <begin position="19"/>
        <end position="244"/>
    </location>
</feature>
<dbReference type="EMBL" id="QYUQ01000002">
    <property type="protein sequence ID" value="RJG04463.1"/>
    <property type="molecule type" value="Genomic_DNA"/>
</dbReference>
<evidence type="ECO:0000259" key="2">
    <source>
        <dbReference type="SMART" id="SM00062"/>
    </source>
</evidence>
<evidence type="ECO:0000313" key="4">
    <source>
        <dbReference type="Proteomes" id="UP000266327"/>
    </source>
</evidence>